<reference evidence="3 4" key="1">
    <citation type="submission" date="2017-07" db="EMBL/GenBank/DDBJ databases">
        <authorList>
            <person name="Sun Z.S."/>
            <person name="Albrecht U."/>
            <person name="Echele G."/>
            <person name="Lee C.C."/>
        </authorList>
    </citation>
    <scope>NUCLEOTIDE SEQUENCE [LARGE SCALE GENOMIC DNA]</scope>
    <source>
        <strain evidence="4">type strain: KCTC 22618</strain>
    </source>
</reference>
<feature type="coiled-coil region" evidence="1">
    <location>
        <begin position="100"/>
        <end position="162"/>
    </location>
</feature>
<organism evidence="3 4">
    <name type="scientific">Tenacibaculum jejuense</name>
    <dbReference type="NCBI Taxonomy" id="584609"/>
    <lineage>
        <taxon>Bacteria</taxon>
        <taxon>Pseudomonadati</taxon>
        <taxon>Bacteroidota</taxon>
        <taxon>Flavobacteriia</taxon>
        <taxon>Flavobacteriales</taxon>
        <taxon>Flavobacteriaceae</taxon>
        <taxon>Tenacibaculum</taxon>
    </lineage>
</organism>
<keyword evidence="2" id="KW-1133">Transmembrane helix</keyword>
<protein>
    <recommendedName>
        <fullName evidence="5">Anti-sigma factor</fullName>
    </recommendedName>
</protein>
<keyword evidence="2" id="KW-0812">Transmembrane</keyword>
<gene>
    <name evidence="3" type="ORF">TJEJU_2332</name>
</gene>
<dbReference type="RefSeq" id="WP_095072245.1">
    <property type="nucleotide sequence ID" value="NZ_LT899436.1"/>
</dbReference>
<feature type="transmembrane region" description="Helical" evidence="2">
    <location>
        <begin position="43"/>
        <end position="65"/>
    </location>
</feature>
<keyword evidence="1" id="KW-0175">Coiled coil</keyword>
<evidence type="ECO:0000256" key="2">
    <source>
        <dbReference type="SAM" id="Phobius"/>
    </source>
</evidence>
<evidence type="ECO:0000256" key="1">
    <source>
        <dbReference type="SAM" id="Coils"/>
    </source>
</evidence>
<dbReference type="OrthoDB" id="1143801at2"/>
<evidence type="ECO:0000313" key="4">
    <source>
        <dbReference type="Proteomes" id="UP000215214"/>
    </source>
</evidence>
<keyword evidence="4" id="KW-1185">Reference proteome</keyword>
<evidence type="ECO:0008006" key="5">
    <source>
        <dbReference type="Google" id="ProtNLM"/>
    </source>
</evidence>
<evidence type="ECO:0000313" key="3">
    <source>
        <dbReference type="EMBL" id="SNR16017.1"/>
    </source>
</evidence>
<dbReference type="EMBL" id="LT899436">
    <property type="protein sequence ID" value="SNR16017.1"/>
    <property type="molecule type" value="Genomic_DNA"/>
</dbReference>
<accession>A0A238U9Z1</accession>
<sequence>MKDQFEDFFINNDFDINEPHSGHEDRFLRKLNRQQEHKKKLSWTWMGAAASILIVLSFFLGKYSLEENSIQTMFPEMAETETFFVNTIAQELKEIEKFRNIETESIIEDALDQIEELEDQFKNFKKDLSVIGNERQIIKGMIDNYQQRLQILEQLLFQLEYIKNPTQQNNDNNEFI</sequence>
<dbReference type="KEGG" id="tje:TJEJU_2332"/>
<keyword evidence="2" id="KW-0472">Membrane</keyword>
<proteinExistence type="predicted"/>
<dbReference type="Proteomes" id="UP000215214">
    <property type="component" value="Chromosome TJEJU"/>
</dbReference>
<name>A0A238U9Z1_9FLAO</name>
<dbReference type="AlphaFoldDB" id="A0A238U9Z1"/>